<evidence type="ECO:0000313" key="9">
    <source>
        <dbReference type="Proteomes" id="UP000474104"/>
    </source>
</evidence>
<keyword evidence="6" id="KW-0472">Membrane</keyword>
<dbReference type="InterPro" id="IPR000064">
    <property type="entry name" value="NLP_P60_dom"/>
</dbReference>
<feature type="compositionally biased region" description="Basic and acidic residues" evidence="5">
    <location>
        <begin position="199"/>
        <end position="210"/>
    </location>
</feature>
<feature type="region of interest" description="Disordered" evidence="5">
    <location>
        <begin position="1"/>
        <end position="259"/>
    </location>
</feature>
<feature type="compositionally biased region" description="Polar residues" evidence="5">
    <location>
        <begin position="144"/>
        <end position="158"/>
    </location>
</feature>
<dbReference type="Gene3D" id="3.90.1720.10">
    <property type="entry name" value="endopeptidase domain like (from Nostoc punctiforme)"/>
    <property type="match status" value="1"/>
</dbReference>
<dbReference type="SUPFAM" id="SSF51261">
    <property type="entry name" value="Duplicated hybrid motif"/>
    <property type="match status" value="1"/>
</dbReference>
<feature type="region of interest" description="Disordered" evidence="5">
    <location>
        <begin position="290"/>
        <end position="329"/>
    </location>
</feature>
<dbReference type="EMBL" id="VIRB01000035">
    <property type="protein sequence ID" value="NDO68115.1"/>
    <property type="molecule type" value="Genomic_DNA"/>
</dbReference>
<keyword evidence="2" id="KW-0645">Protease</keyword>
<dbReference type="InterPro" id="IPR051202">
    <property type="entry name" value="Peptidase_C40"/>
</dbReference>
<dbReference type="NCBIfam" id="NF045974">
    <property type="entry name" value="conju_CD1108"/>
    <property type="match status" value="1"/>
</dbReference>
<evidence type="ECO:0000256" key="2">
    <source>
        <dbReference type="ARBA" id="ARBA00022670"/>
    </source>
</evidence>
<dbReference type="PANTHER" id="PTHR47053">
    <property type="entry name" value="MUREIN DD-ENDOPEPTIDASE MEPH-RELATED"/>
    <property type="match status" value="1"/>
</dbReference>
<dbReference type="RefSeq" id="WP_004070253.1">
    <property type="nucleotide sequence ID" value="NZ_VIRB01000035.1"/>
</dbReference>
<feature type="compositionally biased region" description="Basic residues" evidence="5">
    <location>
        <begin position="235"/>
        <end position="258"/>
    </location>
</feature>
<evidence type="ECO:0000256" key="1">
    <source>
        <dbReference type="ARBA" id="ARBA00007074"/>
    </source>
</evidence>
<dbReference type="CDD" id="cd12797">
    <property type="entry name" value="M23_peptidase"/>
    <property type="match status" value="1"/>
</dbReference>
<dbReference type="Pfam" id="PF01551">
    <property type="entry name" value="Peptidase_M23"/>
    <property type="match status" value="1"/>
</dbReference>
<name>A0A9X5C507_9FIRM</name>
<proteinExistence type="inferred from homology"/>
<evidence type="ECO:0000259" key="7">
    <source>
        <dbReference type="PROSITE" id="PS51935"/>
    </source>
</evidence>
<feature type="compositionally biased region" description="Basic and acidic residues" evidence="5">
    <location>
        <begin position="14"/>
        <end position="26"/>
    </location>
</feature>
<dbReference type="OrthoDB" id="9812962at2"/>
<organism evidence="8 9">
    <name type="scientific">Schaedlerella arabinosiphila</name>
    <dbReference type="NCBI Taxonomy" id="2044587"/>
    <lineage>
        <taxon>Bacteria</taxon>
        <taxon>Bacillati</taxon>
        <taxon>Bacillota</taxon>
        <taxon>Clostridia</taxon>
        <taxon>Lachnospirales</taxon>
        <taxon>Lachnospiraceae</taxon>
        <taxon>Schaedlerella</taxon>
    </lineage>
</organism>
<protein>
    <submittedName>
        <fullName evidence="8">Peptidoglycan DD-metalloendopeptidase family protein</fullName>
    </submittedName>
</protein>
<dbReference type="GO" id="GO:0006508">
    <property type="term" value="P:proteolysis"/>
    <property type="evidence" value="ECO:0007669"/>
    <property type="project" value="UniProtKB-KW"/>
</dbReference>
<comment type="similarity">
    <text evidence="1">Belongs to the peptidase C40 family.</text>
</comment>
<evidence type="ECO:0000256" key="4">
    <source>
        <dbReference type="ARBA" id="ARBA00022807"/>
    </source>
</evidence>
<dbReference type="InterPro" id="IPR016047">
    <property type="entry name" value="M23ase_b-sheet_dom"/>
</dbReference>
<feature type="compositionally biased region" description="Basic and acidic residues" evidence="5">
    <location>
        <begin position="313"/>
        <end position="329"/>
    </location>
</feature>
<dbReference type="Gene3D" id="2.70.70.10">
    <property type="entry name" value="Glucose Permease (Domain IIA)"/>
    <property type="match status" value="1"/>
</dbReference>
<feature type="domain" description="NlpC/P60" evidence="7">
    <location>
        <begin position="798"/>
        <end position="923"/>
    </location>
</feature>
<dbReference type="InterPro" id="IPR038765">
    <property type="entry name" value="Papain-like_cys_pep_sf"/>
</dbReference>
<feature type="compositionally biased region" description="Polar residues" evidence="5">
    <location>
        <begin position="60"/>
        <end position="74"/>
    </location>
</feature>
<dbReference type="SUPFAM" id="SSF54001">
    <property type="entry name" value="Cysteine proteinases"/>
    <property type="match status" value="1"/>
</dbReference>
<keyword evidence="6" id="KW-0812">Transmembrane</keyword>
<feature type="compositionally biased region" description="Basic residues" evidence="5">
    <location>
        <begin position="1"/>
        <end position="10"/>
    </location>
</feature>
<dbReference type="AlphaFoldDB" id="A0A9X5C507"/>
<evidence type="ECO:0000313" key="8">
    <source>
        <dbReference type="EMBL" id="NDO68115.1"/>
    </source>
</evidence>
<evidence type="ECO:0000256" key="6">
    <source>
        <dbReference type="SAM" id="Phobius"/>
    </source>
</evidence>
<feature type="compositionally biased region" description="Basic and acidic residues" evidence="5">
    <location>
        <begin position="159"/>
        <end position="176"/>
    </location>
</feature>
<dbReference type="GO" id="GO:0008234">
    <property type="term" value="F:cysteine-type peptidase activity"/>
    <property type="evidence" value="ECO:0007669"/>
    <property type="project" value="UniProtKB-KW"/>
</dbReference>
<dbReference type="PROSITE" id="PS51935">
    <property type="entry name" value="NLPC_P60"/>
    <property type="match status" value="1"/>
</dbReference>
<evidence type="ECO:0000256" key="3">
    <source>
        <dbReference type="ARBA" id="ARBA00022801"/>
    </source>
</evidence>
<feature type="compositionally biased region" description="Basic residues" evidence="5">
    <location>
        <begin position="104"/>
        <end position="117"/>
    </location>
</feature>
<keyword evidence="3" id="KW-0378">Hydrolase</keyword>
<keyword evidence="6" id="KW-1133">Transmembrane helix</keyword>
<dbReference type="InterPro" id="IPR011055">
    <property type="entry name" value="Dup_hybrid_motif"/>
</dbReference>
<accession>A0A9X5C507</accession>
<sequence length="923" mass="103057">MAEKKGKKKQNTVYRKEANTEFHKGADNAFTGGGNASYQPRDSGTGKPGRGSGGKWQAEKSMQAQQETFGQKVQKSKESQPGKNSTFTENKSMDSGSSDAGQRKQNHASKVQARKQMYRNTSGQKVQKSDAKPGQEEKPDFVKENNTFTGQENFSQPEETGKKQTDAENYHRRDTYRQSQKKGKYHKKRVQREHRNKGGTKEKAENKTFTEESFTENTGNLFQGEGASEFTGSKKLQKKQRQAQKAAKKAQKARAKLPKTREYTLQRVFDEKTGKGKYVVVPLDKEKPFKQEGIPKTTMRRMQNEGRNFVHGKIAETEKENSAVEGAHKSEQKGEAVYSFVKRQIKGKEQKQRAKVAKLEKKQFKKEVNFQYQKFLEENPQMQKKALQKRLQKQRIKREYIKARKKAAAGKTAEQAFEKTKNGAVTVARKLQEFARRNAGLLVTVGIMALLLMMIMVSVSSCGAMFADTQSTILAASYLSKPEEIDAADLQLTRLELDLQNKIDRVETDYPGYDEYSYNLGAIGHNPFTLISYLSAVHTEFTASGVESEIQALFDEMYTLTLTPDTETRTRTVTKTGTRTVTDPVTGEETEEEYEYEEEEEYEVSILRVTLTAIPLENLVSGKMDTEQAEIFAMYRETNGLLQEFASPLNLYWYYYVSSYYGYRKNPVTGNEEFHRGVDIAVPTGTTVYAAHDGTVTAAAYDSHYGNYVAIEIDGYTTKYAHMNTLSVSAGQIVEKGTVIGTTGNTGSSTGSHLHIECLYDGEYYNSLFYFDVGEGTLYGETPGGLPGNAIPPDAYDDASVQALMEEAAKYLGFPYVWGGSSPSTSFDCSGFVCWVFTNSGVHNLPRTTAQGIYDQCTPVSASDAKAGDIIFFTGTYNSAGAVSHVGIYCGNGTMIHCGDPISYASINSSYWQSHFYSFGRLN</sequence>
<feature type="transmembrane region" description="Helical" evidence="6">
    <location>
        <begin position="439"/>
        <end position="459"/>
    </location>
</feature>
<dbReference type="PANTHER" id="PTHR47053:SF1">
    <property type="entry name" value="MUREIN DD-ENDOPEPTIDASE MEPH-RELATED"/>
    <property type="match status" value="1"/>
</dbReference>
<feature type="compositionally biased region" description="Basic residues" evidence="5">
    <location>
        <begin position="179"/>
        <end position="198"/>
    </location>
</feature>
<feature type="compositionally biased region" description="Polar residues" evidence="5">
    <location>
        <begin position="211"/>
        <end position="221"/>
    </location>
</feature>
<reference evidence="8 9" key="1">
    <citation type="submission" date="2019-07" db="EMBL/GenBank/DDBJ databases">
        <title>Draft genome sequences of 15 bacterial species constituting the stable defined intestinal microbiota of the GM15 gnotobiotic mouse model.</title>
        <authorList>
            <person name="Elie C."/>
            <person name="Mathieu A."/>
            <person name="Saliou A."/>
            <person name="Darnaud M."/>
            <person name="Leulier F."/>
            <person name="Tamellini A."/>
        </authorList>
    </citation>
    <scope>NUCLEOTIDE SEQUENCE [LARGE SCALE GENOMIC DNA]</scope>
    <source>
        <strain evidence="9">ASF 502</strain>
    </source>
</reference>
<dbReference type="Pfam" id="PF00877">
    <property type="entry name" value="NLPC_P60"/>
    <property type="match status" value="1"/>
</dbReference>
<comment type="caution">
    <text evidence="8">The sequence shown here is derived from an EMBL/GenBank/DDBJ whole genome shotgun (WGS) entry which is preliminary data.</text>
</comment>
<evidence type="ECO:0000256" key="5">
    <source>
        <dbReference type="SAM" id="MobiDB-lite"/>
    </source>
</evidence>
<gene>
    <name evidence="8" type="ORF">FMM80_05085</name>
</gene>
<feature type="compositionally biased region" description="Basic and acidic residues" evidence="5">
    <location>
        <begin position="127"/>
        <end position="143"/>
    </location>
</feature>
<keyword evidence="4" id="KW-0788">Thiol protease</keyword>
<dbReference type="Proteomes" id="UP000474104">
    <property type="component" value="Unassembled WGS sequence"/>
</dbReference>
<feature type="compositionally biased region" description="Polar residues" evidence="5">
    <location>
        <begin position="81"/>
        <end position="100"/>
    </location>
</feature>